<evidence type="ECO:0000313" key="2">
    <source>
        <dbReference type="EMBL" id="UOQ46887.1"/>
    </source>
</evidence>
<sequence>METFNIQLAALILVVIFVAIAIFQMLLILGYPVGEYAMGGENKVLPGKFRLVSIVNAALLLGMATVVLHHTSFLTTFDMPTLILMWIITSFLAINTIANLVSPGKKEKLVMTPVAGLAFLLSFLITII</sequence>
<evidence type="ECO:0008006" key="4">
    <source>
        <dbReference type="Google" id="ProtNLM"/>
    </source>
</evidence>
<dbReference type="EMBL" id="CP095072">
    <property type="protein sequence ID" value="UOQ46887.1"/>
    <property type="molecule type" value="Genomic_DNA"/>
</dbReference>
<feature type="transmembrane region" description="Helical" evidence="1">
    <location>
        <begin position="83"/>
        <end position="102"/>
    </location>
</feature>
<feature type="transmembrane region" description="Helical" evidence="1">
    <location>
        <begin position="6"/>
        <end position="30"/>
    </location>
</feature>
<name>A0ABY4ESP1_9BACI</name>
<feature type="transmembrane region" description="Helical" evidence="1">
    <location>
        <begin position="51"/>
        <end position="71"/>
    </location>
</feature>
<keyword evidence="1" id="KW-0472">Membrane</keyword>
<gene>
    <name evidence="2" type="ORF">MUN88_12370</name>
</gene>
<accession>A0ABY4ESP1</accession>
<organism evidence="2 3">
    <name type="scientific">Gracilibacillus caseinilyticus</name>
    <dbReference type="NCBI Taxonomy" id="2932256"/>
    <lineage>
        <taxon>Bacteria</taxon>
        <taxon>Bacillati</taxon>
        <taxon>Bacillota</taxon>
        <taxon>Bacilli</taxon>
        <taxon>Bacillales</taxon>
        <taxon>Bacillaceae</taxon>
        <taxon>Gracilibacillus</taxon>
    </lineage>
</organism>
<feature type="transmembrane region" description="Helical" evidence="1">
    <location>
        <begin position="109"/>
        <end position="127"/>
    </location>
</feature>
<dbReference type="Proteomes" id="UP000831782">
    <property type="component" value="Chromosome"/>
</dbReference>
<keyword evidence="1" id="KW-0812">Transmembrane</keyword>
<keyword evidence="3" id="KW-1185">Reference proteome</keyword>
<dbReference type="RefSeq" id="WP_244715464.1">
    <property type="nucleotide sequence ID" value="NZ_CP095072.1"/>
</dbReference>
<reference evidence="2 3" key="1">
    <citation type="submission" date="2022-04" db="EMBL/GenBank/DDBJ databases">
        <title>Gracilibacillus sp. isolated from saltern.</title>
        <authorList>
            <person name="Won M."/>
            <person name="Lee C.-M."/>
            <person name="Woen H.-Y."/>
            <person name="Kwon S.-W."/>
        </authorList>
    </citation>
    <scope>NUCLEOTIDE SEQUENCE [LARGE SCALE GENOMIC DNA]</scope>
    <source>
        <strain evidence="2 3">SSWR10-1</strain>
    </source>
</reference>
<protein>
    <recommendedName>
        <fullName evidence="4">DUF1304 domain-containing protein</fullName>
    </recommendedName>
</protein>
<evidence type="ECO:0000313" key="3">
    <source>
        <dbReference type="Proteomes" id="UP000831782"/>
    </source>
</evidence>
<proteinExistence type="predicted"/>
<keyword evidence="1" id="KW-1133">Transmembrane helix</keyword>
<evidence type="ECO:0000256" key="1">
    <source>
        <dbReference type="SAM" id="Phobius"/>
    </source>
</evidence>